<protein>
    <submittedName>
        <fullName evidence="2">Uncharacterized protein</fullName>
    </submittedName>
</protein>
<feature type="compositionally biased region" description="Basic and acidic residues" evidence="1">
    <location>
        <begin position="88"/>
        <end position="110"/>
    </location>
</feature>
<keyword evidence="3" id="KW-1185">Reference proteome</keyword>
<feature type="compositionally biased region" description="Basic and acidic residues" evidence="1">
    <location>
        <begin position="1"/>
        <end position="10"/>
    </location>
</feature>
<dbReference type="Proteomes" id="UP000005237">
    <property type="component" value="Unassembled WGS sequence"/>
</dbReference>
<feature type="compositionally biased region" description="Basic and acidic residues" evidence="1">
    <location>
        <begin position="121"/>
        <end position="145"/>
    </location>
</feature>
<reference evidence="2" key="2">
    <citation type="submission" date="2022-06" db="UniProtKB">
        <authorList>
            <consortium name="EnsemblMetazoa"/>
        </authorList>
    </citation>
    <scope>IDENTIFICATION</scope>
    <source>
        <strain evidence="2">DF5081</strain>
    </source>
</reference>
<feature type="compositionally biased region" description="Basic and acidic residues" evidence="1">
    <location>
        <begin position="44"/>
        <end position="57"/>
    </location>
</feature>
<evidence type="ECO:0000256" key="1">
    <source>
        <dbReference type="SAM" id="MobiDB-lite"/>
    </source>
</evidence>
<accession>A0A8R1DGT5</accession>
<name>A0A8R1DGT5_CAEJA</name>
<feature type="region of interest" description="Disordered" evidence="1">
    <location>
        <begin position="1"/>
        <end position="145"/>
    </location>
</feature>
<proteinExistence type="predicted"/>
<dbReference type="EnsemblMetazoa" id="CJA01727a.1">
    <property type="protein sequence ID" value="CJA01727a.1"/>
    <property type="gene ID" value="WBGene00120931"/>
</dbReference>
<evidence type="ECO:0000313" key="2">
    <source>
        <dbReference type="EnsemblMetazoa" id="CJA01727a.1"/>
    </source>
</evidence>
<reference evidence="3" key="1">
    <citation type="submission" date="2010-08" db="EMBL/GenBank/DDBJ databases">
        <authorList>
            <consortium name="Caenorhabditis japonica Sequencing Consortium"/>
            <person name="Wilson R.K."/>
        </authorList>
    </citation>
    <scope>NUCLEOTIDE SEQUENCE [LARGE SCALE GENOMIC DNA]</scope>
    <source>
        <strain evidence="3">DF5081</strain>
    </source>
</reference>
<sequence length="145" mass="16963">MEKTAEERPGLKKLAPMEVSNDRGALESRAGMENMPLPRPARYRIWEEEGGNEERRLPRNAHGNQGSKPQGFDEIEERGRLPRNTHGNQDRPKLFEDFESEDRPRIRLFREAPPPDTFFTGDREQPRFDRAAEESDEMKDVPRFE</sequence>
<evidence type="ECO:0000313" key="3">
    <source>
        <dbReference type="Proteomes" id="UP000005237"/>
    </source>
</evidence>
<dbReference type="AlphaFoldDB" id="A0A8R1DGT5"/>
<organism evidence="2 3">
    <name type="scientific">Caenorhabditis japonica</name>
    <dbReference type="NCBI Taxonomy" id="281687"/>
    <lineage>
        <taxon>Eukaryota</taxon>
        <taxon>Metazoa</taxon>
        <taxon>Ecdysozoa</taxon>
        <taxon>Nematoda</taxon>
        <taxon>Chromadorea</taxon>
        <taxon>Rhabditida</taxon>
        <taxon>Rhabditina</taxon>
        <taxon>Rhabditomorpha</taxon>
        <taxon>Rhabditoidea</taxon>
        <taxon>Rhabditidae</taxon>
        <taxon>Peloderinae</taxon>
        <taxon>Caenorhabditis</taxon>
    </lineage>
</organism>